<dbReference type="InterPro" id="IPR013839">
    <property type="entry name" value="DNAligase_adenylation"/>
</dbReference>
<dbReference type="Pfam" id="PF00533">
    <property type="entry name" value="BRCT"/>
    <property type="match status" value="1"/>
</dbReference>
<comment type="cofactor">
    <cofactor evidence="11">
        <name>Mg(2+)</name>
        <dbReference type="ChEBI" id="CHEBI:18420"/>
    </cofactor>
    <cofactor evidence="11">
        <name>Mn(2+)</name>
        <dbReference type="ChEBI" id="CHEBI:29035"/>
    </cofactor>
</comment>
<evidence type="ECO:0000256" key="5">
    <source>
        <dbReference type="ARBA" id="ARBA00022763"/>
    </source>
</evidence>
<dbReference type="NCBIfam" id="TIGR00575">
    <property type="entry name" value="dnlj"/>
    <property type="match status" value="1"/>
</dbReference>
<dbReference type="SUPFAM" id="SSF47781">
    <property type="entry name" value="RuvA domain 2-like"/>
    <property type="match status" value="1"/>
</dbReference>
<dbReference type="GO" id="GO:0003911">
    <property type="term" value="F:DNA ligase (NAD+) activity"/>
    <property type="evidence" value="ECO:0007669"/>
    <property type="project" value="UniProtKB-UniRule"/>
</dbReference>
<dbReference type="Gene3D" id="3.30.470.30">
    <property type="entry name" value="DNA ligase/mRNA capping enzyme"/>
    <property type="match status" value="1"/>
</dbReference>
<dbReference type="SUPFAM" id="SSF52113">
    <property type="entry name" value="BRCT domain"/>
    <property type="match status" value="1"/>
</dbReference>
<dbReference type="Pfam" id="PF12826">
    <property type="entry name" value="HHH_2"/>
    <property type="match status" value="1"/>
</dbReference>
<dbReference type="HAMAP" id="MF_01588">
    <property type="entry name" value="DNA_ligase_A"/>
    <property type="match status" value="1"/>
</dbReference>
<evidence type="ECO:0000256" key="11">
    <source>
        <dbReference type="HAMAP-Rule" id="MF_01588"/>
    </source>
</evidence>
<feature type="binding site" evidence="11">
    <location>
        <position position="322"/>
    </location>
    <ligand>
        <name>NAD(+)</name>
        <dbReference type="ChEBI" id="CHEBI:57540"/>
    </ligand>
</feature>
<dbReference type="InterPro" id="IPR010994">
    <property type="entry name" value="RuvA_2-like"/>
</dbReference>
<dbReference type="GO" id="GO:0006260">
    <property type="term" value="P:DNA replication"/>
    <property type="evidence" value="ECO:0007669"/>
    <property type="project" value="UniProtKB-KW"/>
</dbReference>
<evidence type="ECO:0000256" key="1">
    <source>
        <dbReference type="ARBA" id="ARBA00004067"/>
    </source>
</evidence>
<dbReference type="PIRSF" id="PIRSF001604">
    <property type="entry name" value="LigA"/>
    <property type="match status" value="1"/>
</dbReference>
<reference evidence="14" key="1">
    <citation type="submission" date="2016-10" db="EMBL/GenBank/DDBJ databases">
        <authorList>
            <person name="Varghese N."/>
        </authorList>
    </citation>
    <scope>NUCLEOTIDE SEQUENCE [LARGE SCALE GENOMIC DNA]</scope>
    <source>
        <strain evidence="14">DSM 45096 / BCRC 16803 / CGMCC 4.1857 / CIP 109030 / JCM 12277 / KCTC 19219 / NBRC 100920 / 33214</strain>
    </source>
</reference>
<dbReference type="SUPFAM" id="SSF50249">
    <property type="entry name" value="Nucleic acid-binding proteins"/>
    <property type="match status" value="1"/>
</dbReference>
<keyword evidence="6 11" id="KW-0862">Zinc</keyword>
<feature type="binding site" evidence="11">
    <location>
        <begin position="38"/>
        <end position="42"/>
    </location>
    <ligand>
        <name>NAD(+)</name>
        <dbReference type="ChEBI" id="CHEBI:57540"/>
    </ligand>
</feature>
<dbReference type="Pfam" id="PF01653">
    <property type="entry name" value="DNA_ligase_aden"/>
    <property type="match status" value="1"/>
</dbReference>
<organism evidence="13 14">
    <name type="scientific">Streptacidiphilus jiangxiensis</name>
    <dbReference type="NCBI Taxonomy" id="235985"/>
    <lineage>
        <taxon>Bacteria</taxon>
        <taxon>Bacillati</taxon>
        <taxon>Actinomycetota</taxon>
        <taxon>Actinomycetes</taxon>
        <taxon>Kitasatosporales</taxon>
        <taxon>Streptomycetaceae</taxon>
        <taxon>Streptacidiphilus</taxon>
    </lineage>
</organism>
<dbReference type="Gene3D" id="6.20.10.30">
    <property type="match status" value="1"/>
</dbReference>
<feature type="binding site" evidence="11">
    <location>
        <position position="419"/>
    </location>
    <ligand>
        <name>Zn(2+)</name>
        <dbReference type="ChEBI" id="CHEBI:29105"/>
    </ligand>
</feature>
<dbReference type="PROSITE" id="PS50172">
    <property type="entry name" value="BRCT"/>
    <property type="match status" value="1"/>
</dbReference>
<feature type="binding site" evidence="11">
    <location>
        <position position="174"/>
    </location>
    <ligand>
        <name>NAD(+)</name>
        <dbReference type="ChEBI" id="CHEBI:57540"/>
    </ligand>
</feature>
<dbReference type="InterPro" id="IPR004150">
    <property type="entry name" value="NAD_DNA_ligase_OB"/>
</dbReference>
<keyword evidence="11" id="KW-0464">Manganese</keyword>
<evidence type="ECO:0000256" key="6">
    <source>
        <dbReference type="ARBA" id="ARBA00022833"/>
    </source>
</evidence>
<name>A0A1H8BCM9_STRJI</name>
<evidence type="ECO:0000256" key="4">
    <source>
        <dbReference type="ARBA" id="ARBA00022723"/>
    </source>
</evidence>
<feature type="binding site" evidence="11">
    <location>
        <begin position="86"/>
        <end position="87"/>
    </location>
    <ligand>
        <name>NAD(+)</name>
        <dbReference type="ChEBI" id="CHEBI:57540"/>
    </ligand>
</feature>
<keyword evidence="14" id="KW-1185">Reference proteome</keyword>
<accession>A0A1H8BCM9</accession>
<dbReference type="Pfam" id="PF14520">
    <property type="entry name" value="HHH_5"/>
    <property type="match status" value="1"/>
</dbReference>
<evidence type="ECO:0000256" key="7">
    <source>
        <dbReference type="ARBA" id="ARBA00022842"/>
    </source>
</evidence>
<dbReference type="NCBIfam" id="NF005932">
    <property type="entry name" value="PRK07956.1"/>
    <property type="match status" value="1"/>
</dbReference>
<dbReference type="EMBL" id="FOAZ01000062">
    <property type="protein sequence ID" value="SEM80635.1"/>
    <property type="molecule type" value="Genomic_DNA"/>
</dbReference>
<keyword evidence="7 11" id="KW-0460">Magnesium</keyword>
<dbReference type="Gene3D" id="3.40.50.10190">
    <property type="entry name" value="BRCT domain"/>
    <property type="match status" value="1"/>
</dbReference>
<dbReference type="EC" id="6.5.1.2" evidence="11"/>
<dbReference type="eggNOG" id="COG0272">
    <property type="taxonomic scope" value="Bacteria"/>
</dbReference>
<dbReference type="InterPro" id="IPR036420">
    <property type="entry name" value="BRCT_dom_sf"/>
</dbReference>
<evidence type="ECO:0000256" key="2">
    <source>
        <dbReference type="ARBA" id="ARBA00022598"/>
    </source>
</evidence>
<dbReference type="InterPro" id="IPR012340">
    <property type="entry name" value="NA-bd_OB-fold"/>
</dbReference>
<dbReference type="Pfam" id="PF03120">
    <property type="entry name" value="OB_DNA_ligase"/>
    <property type="match status" value="1"/>
</dbReference>
<keyword evidence="5 11" id="KW-0227">DNA damage</keyword>
<sequence length="684" mass="71985">MTTAATTRLDRPAYQEAVRTAVAACAAYYGPGSSSLSDSEYDTLLAAIRAYEAEHPDHIEPDSPVGKVAGGAVTGGKVEHSSIMGSLANAYSREDLDTFVARVTKRLGHTPASWCYGPKLDGLAVAARYTDGQLTDIITRGSGTRGDSVAHMIGNLSGLPLRLRRPATIEVRGEVIMTKAQFEQANRIRTANRAKPFRNARNGAAGTLRAQRSYTIPMSFVAYDAPLDQVSDLGEQLRALDHDQLMGLLEDLGVRTVLSIGAPLMRGDSIEDAYARVREIEALRPGLDMEIDGVVIRAASPADQAAAGYNSSNEPRFAIAFKYPPQRAVTTLRSVRFAIGRTGALSMTAQVDEVDVDGSDVEAASLHNAANIARLGLRIGDTVELVKAGEIIPQITAVLTEHRTGDEVPVQVPTRCPVCDRDLDTSGEIWRCPNGRGCAPAENIAYAAERDNLDIQGLGDTLVRQIVNAGLATDVADLFKLTAAQLQGLDRMGPASAAKLLAAVEQSKQQPLNRWFSALGITGTGRTASRRIAAHFVTFEAIRAADAAAFAQVDGIGAEKAPAIVAELAEIADLCDRLVAAGVVCLQPGSAAATASTTATSRPLDGLKVVVSGTMDGPLAAYGRTAMNELVERAGGKASGSVSKNTDLLVAGDGAGSKLAKAHELGLRVLTPVEFSVLVADLLT</sequence>
<protein>
    <recommendedName>
        <fullName evidence="11">DNA ligase</fullName>
        <ecNumber evidence="11">6.5.1.2</ecNumber>
    </recommendedName>
    <alternativeName>
        <fullName evidence="11">Polydeoxyribonucleotide synthase [NAD(+)]</fullName>
    </alternativeName>
</protein>
<keyword evidence="3 11" id="KW-0235">DNA replication</keyword>
<dbReference type="Gene3D" id="1.10.150.20">
    <property type="entry name" value="5' to 3' exonuclease, C-terminal subdomain"/>
    <property type="match status" value="2"/>
</dbReference>
<dbReference type="OrthoDB" id="9759736at2"/>
<dbReference type="RefSeq" id="WP_042449494.1">
    <property type="nucleotide sequence ID" value="NZ_BBPN01000016.1"/>
</dbReference>
<dbReference type="CDD" id="cd17748">
    <property type="entry name" value="BRCT_DNA_ligase_like"/>
    <property type="match status" value="1"/>
</dbReference>
<comment type="catalytic activity">
    <reaction evidence="10 11">
        <text>NAD(+) + (deoxyribonucleotide)n-3'-hydroxyl + 5'-phospho-(deoxyribonucleotide)m = (deoxyribonucleotide)n+m + AMP + beta-nicotinamide D-nucleotide.</text>
        <dbReference type="EC" id="6.5.1.2"/>
    </reaction>
</comment>
<dbReference type="InterPro" id="IPR001357">
    <property type="entry name" value="BRCT_dom"/>
</dbReference>
<evidence type="ECO:0000256" key="9">
    <source>
        <dbReference type="ARBA" id="ARBA00023204"/>
    </source>
</evidence>
<dbReference type="SMART" id="SM00278">
    <property type="entry name" value="HhH1"/>
    <property type="match status" value="3"/>
</dbReference>
<dbReference type="InterPro" id="IPR001679">
    <property type="entry name" value="DNA_ligase"/>
</dbReference>
<evidence type="ECO:0000256" key="3">
    <source>
        <dbReference type="ARBA" id="ARBA00022705"/>
    </source>
</evidence>
<comment type="function">
    <text evidence="1 11">DNA ligase that catalyzes the formation of phosphodiester linkages between 5'-phosphoryl and 3'-hydroxyl groups in double-stranded DNA using NAD as a coenzyme and as the energy source for the reaction. It is essential for DNA replication and repair of damaged DNA.</text>
</comment>
<comment type="similarity">
    <text evidence="11">Belongs to the NAD-dependent DNA ligase family. LigA subfamily.</text>
</comment>
<feature type="binding site" evidence="11">
    <location>
        <position position="438"/>
    </location>
    <ligand>
        <name>Zn(2+)</name>
        <dbReference type="ChEBI" id="CHEBI:29105"/>
    </ligand>
</feature>
<evidence type="ECO:0000256" key="10">
    <source>
        <dbReference type="ARBA" id="ARBA00034005"/>
    </source>
</evidence>
<dbReference type="Proteomes" id="UP000183015">
    <property type="component" value="Unassembled WGS sequence"/>
</dbReference>
<evidence type="ECO:0000313" key="14">
    <source>
        <dbReference type="Proteomes" id="UP000183015"/>
    </source>
</evidence>
<evidence type="ECO:0000256" key="8">
    <source>
        <dbReference type="ARBA" id="ARBA00023027"/>
    </source>
</evidence>
<feature type="active site" description="N6-AMP-lysine intermediate" evidence="11">
    <location>
        <position position="119"/>
    </location>
</feature>
<dbReference type="InterPro" id="IPR003583">
    <property type="entry name" value="Hlx-hairpin-Hlx_DNA-bd_motif"/>
</dbReference>
<dbReference type="SUPFAM" id="SSF56091">
    <property type="entry name" value="DNA ligase/mRNA capping enzyme, catalytic domain"/>
    <property type="match status" value="1"/>
</dbReference>
<keyword evidence="8 11" id="KW-0520">NAD</keyword>
<evidence type="ECO:0000259" key="12">
    <source>
        <dbReference type="PROSITE" id="PS50172"/>
    </source>
</evidence>
<keyword evidence="4 11" id="KW-0479">Metal-binding</keyword>
<dbReference type="SMART" id="SM00292">
    <property type="entry name" value="BRCT"/>
    <property type="match status" value="1"/>
</dbReference>
<dbReference type="Gene3D" id="2.40.50.140">
    <property type="entry name" value="Nucleic acid-binding proteins"/>
    <property type="match status" value="1"/>
</dbReference>
<dbReference type="STRING" id="235985.SAMN05414137_1624"/>
<comment type="caution">
    <text evidence="11">Lacks conserved residue(s) required for the propagation of feature annotation.</text>
</comment>
<dbReference type="GO" id="GO:0046872">
    <property type="term" value="F:metal ion binding"/>
    <property type="evidence" value="ECO:0007669"/>
    <property type="project" value="UniProtKB-KW"/>
</dbReference>
<dbReference type="InterPro" id="IPR041663">
    <property type="entry name" value="DisA/LigA_HHH"/>
</dbReference>
<proteinExistence type="inferred from homology"/>
<dbReference type="Gene3D" id="1.10.287.610">
    <property type="entry name" value="Helix hairpin bin"/>
    <property type="match status" value="1"/>
</dbReference>
<dbReference type="GO" id="GO:0006281">
    <property type="term" value="P:DNA repair"/>
    <property type="evidence" value="ECO:0007669"/>
    <property type="project" value="UniProtKB-KW"/>
</dbReference>
<feature type="binding site" evidence="11">
    <location>
        <position position="416"/>
    </location>
    <ligand>
        <name>Zn(2+)</name>
        <dbReference type="ChEBI" id="CHEBI:29105"/>
    </ligand>
</feature>
<dbReference type="SMART" id="SM00532">
    <property type="entry name" value="LIGANc"/>
    <property type="match status" value="1"/>
</dbReference>
<dbReference type="AlphaFoldDB" id="A0A1H8BCM9"/>
<feature type="binding site" evidence="11">
    <location>
        <position position="140"/>
    </location>
    <ligand>
        <name>NAD(+)</name>
        <dbReference type="ChEBI" id="CHEBI:57540"/>
    </ligand>
</feature>
<keyword evidence="2 11" id="KW-0436">Ligase</keyword>
<dbReference type="GO" id="GO:0003677">
    <property type="term" value="F:DNA binding"/>
    <property type="evidence" value="ECO:0007669"/>
    <property type="project" value="InterPro"/>
</dbReference>
<dbReference type="InterPro" id="IPR013840">
    <property type="entry name" value="DNAligase_N"/>
</dbReference>
<keyword evidence="9 11" id="KW-0234">DNA repair</keyword>
<feature type="domain" description="BRCT" evidence="12">
    <location>
        <begin position="599"/>
        <end position="684"/>
    </location>
</feature>
<evidence type="ECO:0000313" key="13">
    <source>
        <dbReference type="EMBL" id="SEM80635.1"/>
    </source>
</evidence>
<gene>
    <name evidence="11" type="primary">ligA</name>
    <name evidence="13" type="ORF">SAMN05414137_1624</name>
</gene>